<dbReference type="RefSeq" id="WP_075738213.1">
    <property type="nucleotide sequence ID" value="NZ_CP016076.1"/>
</dbReference>
<keyword evidence="4" id="KW-1185">Reference proteome</keyword>
<feature type="region of interest" description="Disordered" evidence="1">
    <location>
        <begin position="1"/>
        <end position="21"/>
    </location>
</feature>
<evidence type="ECO:0000259" key="2">
    <source>
        <dbReference type="Pfam" id="PF04149"/>
    </source>
</evidence>
<evidence type="ECO:0000313" key="4">
    <source>
        <dbReference type="Proteomes" id="UP000185511"/>
    </source>
</evidence>
<name>A0AAC9PPT3_9PSEU</name>
<reference evidence="4" key="1">
    <citation type="submission" date="2016-06" db="EMBL/GenBank/DDBJ databases">
        <title>Complete genome sequence of Actinoalloteichus fjordicus DSM 46855 (=ADI127-17), type strain of the new species Actinoalloteichus fjordicus.</title>
        <authorList>
            <person name="Ruckert C."/>
            <person name="Nouioui I."/>
            <person name="Willmese J."/>
            <person name="van Wezel G."/>
            <person name="Klenk H.-P."/>
            <person name="Kalinowski J."/>
            <person name="Zotchev S.B."/>
        </authorList>
    </citation>
    <scope>NUCLEOTIDE SEQUENCE [LARGE SCALE GENOMIC DNA]</scope>
    <source>
        <strain evidence="4">ADI127-7</strain>
    </source>
</reference>
<dbReference type="Proteomes" id="UP000185511">
    <property type="component" value="Chromosome"/>
</dbReference>
<feature type="compositionally biased region" description="Polar residues" evidence="1">
    <location>
        <begin position="8"/>
        <end position="21"/>
    </location>
</feature>
<gene>
    <name evidence="3" type="ORF">UA74_01530</name>
</gene>
<dbReference type="KEGG" id="acad:UA74_01530"/>
<dbReference type="EMBL" id="CP016076">
    <property type="protein sequence ID" value="APU12394.1"/>
    <property type="molecule type" value="Genomic_DNA"/>
</dbReference>
<feature type="domain" description="DUF397" evidence="2">
    <location>
        <begin position="7"/>
        <end position="59"/>
    </location>
</feature>
<organism evidence="3 4">
    <name type="scientific">Actinoalloteichus fjordicus</name>
    <dbReference type="NCBI Taxonomy" id="1612552"/>
    <lineage>
        <taxon>Bacteria</taxon>
        <taxon>Bacillati</taxon>
        <taxon>Actinomycetota</taxon>
        <taxon>Actinomycetes</taxon>
        <taxon>Pseudonocardiales</taxon>
        <taxon>Pseudonocardiaceae</taxon>
        <taxon>Actinoalloteichus</taxon>
    </lineage>
</organism>
<evidence type="ECO:0000313" key="3">
    <source>
        <dbReference type="EMBL" id="APU12394.1"/>
    </source>
</evidence>
<accession>A0AAC9PPT3</accession>
<dbReference type="Pfam" id="PF04149">
    <property type="entry name" value="DUF397"/>
    <property type="match status" value="1"/>
</dbReference>
<sequence length="61" mass="6781">MRGADTGWFTSTRSSGASNNCVEVRRRSDRVLVRDSKNRSGAVFAFGRGEWGAFLSRLKRG</sequence>
<proteinExistence type="predicted"/>
<dbReference type="AlphaFoldDB" id="A0AAC9PPT3"/>
<evidence type="ECO:0000256" key="1">
    <source>
        <dbReference type="SAM" id="MobiDB-lite"/>
    </source>
</evidence>
<dbReference type="InterPro" id="IPR007278">
    <property type="entry name" value="DUF397"/>
</dbReference>
<protein>
    <submittedName>
        <fullName evidence="3">DUF397 family protein</fullName>
    </submittedName>
</protein>